<accession>A0A835CN85</accession>
<sequence length="305" mass="34604">MVEIIKVISHGRLMDPPSRNAMWRFGFQNPVNYNDNELFCGGYAVQWVENEGKCGICGDAYHMKEPRPHEGGGEFANGIITKHYVVGQDIDIEVELTANHQGYFEMYLCAHNDPKVPATQKYIRFVIPDDSEKKAIFQYKVTLPPFITCSQCVIQWNYYTGNMWGTCDNGTEAVGCGRPETFRNCADVNIVTSSGGRPPIFTKPFSNPFQIYYEDYRAPNELLPLVITSQVCLPSKFSRRFAGMKSWCQTNCLRYPSNCPELFCECPDQCDAIGELQGKKGADVYCMDKCLVYNSDCPENRCTCY</sequence>
<dbReference type="PANTHER" id="PTHR21113:SF6">
    <property type="entry name" value="CHITIN-BINDING TYPE-4 DOMAIN-CONTAINING PROTEIN"/>
    <property type="match status" value="1"/>
</dbReference>
<gene>
    <name evidence="2" type="ORF">HCN44_007851</name>
</gene>
<reference evidence="2 3" key="1">
    <citation type="submission" date="2020-08" db="EMBL/GenBank/DDBJ databases">
        <title>Aphidius gifuensis genome sequencing and assembly.</title>
        <authorList>
            <person name="Du Z."/>
        </authorList>
    </citation>
    <scope>NUCLEOTIDE SEQUENCE [LARGE SCALE GENOMIC DNA]</scope>
    <source>
        <strain evidence="2">YNYX2018</strain>
        <tissue evidence="2">Adults</tissue>
    </source>
</reference>
<dbReference type="PANTHER" id="PTHR21113">
    <property type="entry name" value="AGAP001705-PA"/>
    <property type="match status" value="1"/>
</dbReference>
<evidence type="ECO:0000259" key="1">
    <source>
        <dbReference type="Pfam" id="PF03067"/>
    </source>
</evidence>
<dbReference type="AlphaFoldDB" id="A0A835CN85"/>
<proteinExistence type="predicted"/>
<protein>
    <recommendedName>
        <fullName evidence="1">Chitin-binding type-4 domain-containing protein</fullName>
    </recommendedName>
</protein>
<feature type="domain" description="Chitin-binding type-4" evidence="1">
    <location>
        <begin position="10"/>
        <end position="188"/>
    </location>
</feature>
<comment type="caution">
    <text evidence="2">The sequence shown here is derived from an EMBL/GenBank/DDBJ whole genome shotgun (WGS) entry which is preliminary data.</text>
</comment>
<organism evidence="2 3">
    <name type="scientific">Aphidius gifuensis</name>
    <name type="common">Parasitoid wasp</name>
    <dbReference type="NCBI Taxonomy" id="684658"/>
    <lineage>
        <taxon>Eukaryota</taxon>
        <taxon>Metazoa</taxon>
        <taxon>Ecdysozoa</taxon>
        <taxon>Arthropoda</taxon>
        <taxon>Hexapoda</taxon>
        <taxon>Insecta</taxon>
        <taxon>Pterygota</taxon>
        <taxon>Neoptera</taxon>
        <taxon>Endopterygota</taxon>
        <taxon>Hymenoptera</taxon>
        <taxon>Apocrita</taxon>
        <taxon>Ichneumonoidea</taxon>
        <taxon>Braconidae</taxon>
        <taxon>Aphidiinae</taxon>
        <taxon>Aphidius</taxon>
    </lineage>
</organism>
<evidence type="ECO:0000313" key="3">
    <source>
        <dbReference type="Proteomes" id="UP000639338"/>
    </source>
</evidence>
<dbReference type="Pfam" id="PF03067">
    <property type="entry name" value="LPMO_10"/>
    <property type="match status" value="1"/>
</dbReference>
<name>A0A835CN85_APHGI</name>
<dbReference type="OrthoDB" id="64893at2759"/>
<dbReference type="Proteomes" id="UP000639338">
    <property type="component" value="Unassembled WGS sequence"/>
</dbReference>
<keyword evidence="3" id="KW-1185">Reference proteome</keyword>
<dbReference type="InterPro" id="IPR004302">
    <property type="entry name" value="Cellulose/chitin-bd_N"/>
</dbReference>
<evidence type="ECO:0000313" key="2">
    <source>
        <dbReference type="EMBL" id="KAF7989254.1"/>
    </source>
</evidence>
<dbReference type="EMBL" id="JACMRX010000005">
    <property type="protein sequence ID" value="KAF7989254.1"/>
    <property type="molecule type" value="Genomic_DNA"/>
</dbReference>